<sequence length="1196" mass="133672">MTTHKITKYECLSLIAKRYGTTVEVLKKLNPDQIENIDLIYEGKTLNLPVSNELSVDNTSSQVEPPVQVSTAEVKRIPLPSLPTELAQGNTTCSAVNIPYIDILYVPVHPKTGKKEWYAVTKDAISAINQEKDLLNEIVDKKDKKEKLTYLNELGVLSKIQTKTHYQFLNSEQVSKYQELIYQITVIRSGADKLDKKNKFILIVAKQHGMNFNEDLMQSYVFENIKDISKKFLLSEVSTSLAEDLYKTYHDSERQLEINEKAIGKVRQDLIKLIEDKIDSLKQQAENAAKNKKSDDGTNFVFSKENQFFTSKKQEDVAKRIKDTREKRPVKEELIYFSKDKLNEYYDDIFPSFAVPTHPIYSQFEVVNLNALGYVLIEQCLSRAQLIGTDPVHDGPEALKNIEWRKCPWLSVKPKPLELNSKIITNLYQELLGGQNVNVSVLVNEKGVCDWAYYPTQALISVINITLEEAEKAFKSILGNGVKGFETPKLKQLLWIKNVALARKEALESIAQQNAQQNKSLSFINENNKLDTFTVILDESNFKVKEKKTGVFVNQAGANDIQVVECCFMSDGKFFRIRGPHWYMPKNDKDKSACGHVKKINAELPSVDLQSNSASVGKSFEDGIKDLKKSEVKVIDLSKQIEFLKKDNKIWEEGYHYKAGVSPNGQSSSYAIDAEAQFMRFVSSGEGKLIIPGGELKGLEFSNSVGLNAEIKSKLNILSAQLGFETWLPLHEKNNRKGAIGFNVSIPYRKSNEGQNDSIEPYGIGALCMKLSGQVYGVAGASFLLSGGIAFGPSDESGGIGIRGSSINIPEYNLVSTQQANGVIIGGASNLTGVAAEAKVEVDVFAGVEAGGRFSCSVYWKPKEGIFATDGGKQSTDYELLGKLNAQASINYGLGVGREFRLTYQDGLFIVIAAARWVSGPGCSGKVAIELNPNNADRFITCCLNILNQSGFKHLALFGDRDESGVNEDFVKLNEYLTVAITLGLTFGEVLLLPATSIAYYQKETLKSKYAPVLAGKILDPDLRLTMQQWVIKLPPETLAKLFSCLIKSQMKKDESQVQVAAILQILAWIKPDSGDNTHCKQFEKSLILMNGDMESQQSSLTQWNSFKTSWWKLAEFIKYYGNTPAIRDFNNFSSLLCKNMTLYKVEKNIMIGSLTEYLCFYNKDITNAEVRAIRDDLQSTLVERGLKPMAWSIEL</sequence>
<dbReference type="InterPro" id="IPR036779">
    <property type="entry name" value="LysM_dom_sf"/>
</dbReference>
<accession>A0A2T3KJ36</accession>
<comment type="caution">
    <text evidence="2">The sequence shown here is derived from an EMBL/GenBank/DDBJ whole genome shotgun (WGS) entry which is preliminary data.</text>
</comment>
<reference evidence="2 3" key="1">
    <citation type="submission" date="2018-01" db="EMBL/GenBank/DDBJ databases">
        <title>Whole genome sequencing of Histamine producing bacteria.</title>
        <authorList>
            <person name="Butler K."/>
        </authorList>
    </citation>
    <scope>NUCLEOTIDE SEQUENCE [LARGE SCALE GENOMIC DNA]</scope>
    <source>
        <strain evidence="2 3">FS-7.2</strain>
    </source>
</reference>
<protein>
    <recommendedName>
        <fullName evidence="1">LysM domain-containing protein</fullName>
    </recommendedName>
</protein>
<proteinExistence type="predicted"/>
<dbReference type="Gene3D" id="3.10.350.10">
    <property type="entry name" value="LysM domain"/>
    <property type="match status" value="1"/>
</dbReference>
<dbReference type="AlphaFoldDB" id="A0A2T3KJ36"/>
<dbReference type="EMBL" id="PYNF01000006">
    <property type="protein sequence ID" value="PSU99270.1"/>
    <property type="molecule type" value="Genomic_DNA"/>
</dbReference>
<evidence type="ECO:0000313" key="3">
    <source>
        <dbReference type="Proteomes" id="UP000241426"/>
    </source>
</evidence>
<dbReference type="SUPFAM" id="SSF54106">
    <property type="entry name" value="LysM domain"/>
    <property type="match status" value="1"/>
</dbReference>
<dbReference type="Proteomes" id="UP000241426">
    <property type="component" value="Unassembled WGS sequence"/>
</dbReference>
<gene>
    <name evidence="2" type="ORF">C9J27_09925</name>
</gene>
<organism evidence="2 3">
    <name type="scientific">Photobacterium kishitanii</name>
    <dbReference type="NCBI Taxonomy" id="318456"/>
    <lineage>
        <taxon>Bacteria</taxon>
        <taxon>Pseudomonadati</taxon>
        <taxon>Pseudomonadota</taxon>
        <taxon>Gammaproteobacteria</taxon>
        <taxon>Vibrionales</taxon>
        <taxon>Vibrionaceae</taxon>
        <taxon>Photobacterium</taxon>
    </lineage>
</organism>
<evidence type="ECO:0000259" key="1">
    <source>
        <dbReference type="PROSITE" id="PS51782"/>
    </source>
</evidence>
<dbReference type="InterPro" id="IPR018392">
    <property type="entry name" value="LysM"/>
</dbReference>
<dbReference type="PROSITE" id="PS51782">
    <property type="entry name" value="LYSM"/>
    <property type="match status" value="1"/>
</dbReference>
<evidence type="ECO:0000313" key="2">
    <source>
        <dbReference type="EMBL" id="PSU99270.1"/>
    </source>
</evidence>
<feature type="domain" description="LysM" evidence="1">
    <location>
        <begin position="2"/>
        <end position="48"/>
    </location>
</feature>
<dbReference type="SMART" id="SM00257">
    <property type="entry name" value="LysM"/>
    <property type="match status" value="1"/>
</dbReference>
<dbReference type="RefSeq" id="WP_107289597.1">
    <property type="nucleotide sequence ID" value="NZ_PYNF01000006.1"/>
</dbReference>
<dbReference type="CDD" id="cd00118">
    <property type="entry name" value="LysM"/>
    <property type="match status" value="1"/>
</dbReference>
<name>A0A2T3KJ36_9GAMM</name>
<dbReference type="Pfam" id="PF01476">
    <property type="entry name" value="LysM"/>
    <property type="match status" value="1"/>
</dbReference>